<keyword evidence="3 6" id="KW-1133">Transmembrane helix</keyword>
<accession>A0A8E2E1U0</accession>
<dbReference type="EMBL" id="KV745270">
    <property type="protein sequence ID" value="OCK75832.1"/>
    <property type="molecule type" value="Genomic_DNA"/>
</dbReference>
<keyword evidence="2 6" id="KW-0812">Transmembrane</keyword>
<dbReference type="Gene3D" id="1.20.1720.10">
    <property type="entry name" value="Multidrug resistance protein D"/>
    <property type="match status" value="1"/>
</dbReference>
<dbReference type="Gene3D" id="1.20.1250.20">
    <property type="entry name" value="MFS general substrate transporter like domains"/>
    <property type="match status" value="1"/>
</dbReference>
<organism evidence="9 10">
    <name type="scientific">Lepidopterella palustris CBS 459.81</name>
    <dbReference type="NCBI Taxonomy" id="1314670"/>
    <lineage>
        <taxon>Eukaryota</taxon>
        <taxon>Fungi</taxon>
        <taxon>Dikarya</taxon>
        <taxon>Ascomycota</taxon>
        <taxon>Pezizomycotina</taxon>
        <taxon>Dothideomycetes</taxon>
        <taxon>Pleosporomycetidae</taxon>
        <taxon>Mytilinidiales</taxon>
        <taxon>Argynnaceae</taxon>
        <taxon>Lepidopterella</taxon>
    </lineage>
</organism>
<reference evidence="9 10" key="1">
    <citation type="journal article" date="2016" name="Nat. Commun.">
        <title>Ectomycorrhizal ecology is imprinted in the genome of the dominant symbiotic fungus Cenococcum geophilum.</title>
        <authorList>
            <consortium name="DOE Joint Genome Institute"/>
            <person name="Peter M."/>
            <person name="Kohler A."/>
            <person name="Ohm R.A."/>
            <person name="Kuo A."/>
            <person name="Krutzmann J."/>
            <person name="Morin E."/>
            <person name="Arend M."/>
            <person name="Barry K.W."/>
            <person name="Binder M."/>
            <person name="Choi C."/>
            <person name="Clum A."/>
            <person name="Copeland A."/>
            <person name="Grisel N."/>
            <person name="Haridas S."/>
            <person name="Kipfer T."/>
            <person name="LaButti K."/>
            <person name="Lindquist E."/>
            <person name="Lipzen A."/>
            <person name="Maire R."/>
            <person name="Meier B."/>
            <person name="Mihaltcheva S."/>
            <person name="Molinier V."/>
            <person name="Murat C."/>
            <person name="Poggeler S."/>
            <person name="Quandt C.A."/>
            <person name="Sperisen C."/>
            <person name="Tritt A."/>
            <person name="Tisserant E."/>
            <person name="Crous P.W."/>
            <person name="Henrissat B."/>
            <person name="Nehls U."/>
            <person name="Egli S."/>
            <person name="Spatafora J.W."/>
            <person name="Grigoriev I.V."/>
            <person name="Martin F.M."/>
        </authorList>
    </citation>
    <scope>NUCLEOTIDE SEQUENCE [LARGE SCALE GENOMIC DNA]</scope>
    <source>
        <strain evidence="9 10">CBS 459.81</strain>
    </source>
</reference>
<dbReference type="PANTHER" id="PTHR23501:SF59">
    <property type="entry name" value="MAJOR FACILITATOR SUPERFAMILY (MFS) PROFILE DOMAIN-CONTAINING PROTEIN-RELATED"/>
    <property type="match status" value="1"/>
</dbReference>
<dbReference type="PRINTS" id="PR01036">
    <property type="entry name" value="TCRTETB"/>
</dbReference>
<evidence type="ECO:0000259" key="8">
    <source>
        <dbReference type="PROSITE" id="PS50850"/>
    </source>
</evidence>
<feature type="transmembrane region" description="Helical" evidence="6">
    <location>
        <begin position="211"/>
        <end position="233"/>
    </location>
</feature>
<dbReference type="AlphaFoldDB" id="A0A8E2E1U0"/>
<name>A0A8E2E1U0_9PEZI</name>
<feature type="region of interest" description="Disordered" evidence="5">
    <location>
        <begin position="517"/>
        <end position="545"/>
    </location>
</feature>
<feature type="transmembrane region" description="Helical" evidence="6">
    <location>
        <begin position="239"/>
        <end position="259"/>
    </location>
</feature>
<evidence type="ECO:0000256" key="6">
    <source>
        <dbReference type="SAM" id="Phobius"/>
    </source>
</evidence>
<evidence type="ECO:0000256" key="1">
    <source>
        <dbReference type="ARBA" id="ARBA00004141"/>
    </source>
</evidence>
<comment type="subcellular location">
    <subcellularLocation>
        <location evidence="1">Membrane</location>
        <topology evidence="1">Multi-pass membrane protein</topology>
    </subcellularLocation>
</comment>
<keyword evidence="7" id="KW-0732">Signal</keyword>
<feature type="transmembrane region" description="Helical" evidence="6">
    <location>
        <begin position="138"/>
        <end position="156"/>
    </location>
</feature>
<keyword evidence="4 6" id="KW-0472">Membrane</keyword>
<feature type="chain" id="PRO_5034004469" evidence="7">
    <location>
        <begin position="27"/>
        <end position="545"/>
    </location>
</feature>
<dbReference type="GO" id="GO:0022857">
    <property type="term" value="F:transmembrane transporter activity"/>
    <property type="evidence" value="ECO:0007669"/>
    <property type="project" value="InterPro"/>
</dbReference>
<dbReference type="OrthoDB" id="2351791at2759"/>
<evidence type="ECO:0000256" key="5">
    <source>
        <dbReference type="SAM" id="MobiDB-lite"/>
    </source>
</evidence>
<dbReference type="Proteomes" id="UP000250266">
    <property type="component" value="Unassembled WGS sequence"/>
</dbReference>
<dbReference type="Pfam" id="PF07690">
    <property type="entry name" value="MFS_1"/>
    <property type="match status" value="1"/>
</dbReference>
<proteinExistence type="predicted"/>
<evidence type="ECO:0000313" key="10">
    <source>
        <dbReference type="Proteomes" id="UP000250266"/>
    </source>
</evidence>
<feature type="transmembrane region" description="Helical" evidence="6">
    <location>
        <begin position="485"/>
        <end position="510"/>
    </location>
</feature>
<feature type="transmembrane region" description="Helical" evidence="6">
    <location>
        <begin position="351"/>
        <end position="369"/>
    </location>
</feature>
<evidence type="ECO:0000256" key="2">
    <source>
        <dbReference type="ARBA" id="ARBA00022692"/>
    </source>
</evidence>
<gene>
    <name evidence="9" type="ORF">K432DRAFT_437345</name>
</gene>
<feature type="transmembrane region" description="Helical" evidence="6">
    <location>
        <begin position="375"/>
        <end position="399"/>
    </location>
</feature>
<keyword evidence="10" id="KW-1185">Reference proteome</keyword>
<evidence type="ECO:0000256" key="7">
    <source>
        <dbReference type="SAM" id="SignalP"/>
    </source>
</evidence>
<dbReference type="InterPro" id="IPR011701">
    <property type="entry name" value="MFS"/>
</dbReference>
<feature type="domain" description="Major facilitator superfamily (MFS) profile" evidence="8">
    <location>
        <begin position="14"/>
        <end position="522"/>
    </location>
</feature>
<protein>
    <submittedName>
        <fullName evidence="9">MFS general substrate transporter</fullName>
    </submittedName>
</protein>
<dbReference type="SUPFAM" id="SSF103473">
    <property type="entry name" value="MFS general substrate transporter"/>
    <property type="match status" value="2"/>
</dbReference>
<evidence type="ECO:0000256" key="3">
    <source>
        <dbReference type="ARBA" id="ARBA00022989"/>
    </source>
</evidence>
<dbReference type="PROSITE" id="PS50850">
    <property type="entry name" value="MFS"/>
    <property type="match status" value="1"/>
</dbReference>
<dbReference type="GO" id="GO:0005886">
    <property type="term" value="C:plasma membrane"/>
    <property type="evidence" value="ECO:0007669"/>
    <property type="project" value="TreeGrafter"/>
</dbReference>
<sequence length="545" mass="58944">MDQPQPSRRNVALCFLGLCFWNLVVAFDTTALSVTLPHIAEDFHLSSTSAYWTGTCFVLCSAAFQPIFTSFSTIFGRKPVILLALTLFTVGAIVCSTSRGLTSLLIGRCVQGVGAGGLVTLTYVVMADMFSLHERSKYMGVISITWLVGTVCGPILGGGFAQSLSWRWIFYINFPFCGISLLMVVFFMHIRFVPQKCTMEGLKQADWIGSILFVTSLTSFLIAISWGGVMFAWSSWRTILPLVMGIVGLIAWVAYSHFLTANPMIPLRILSDRTTAISYFATLIHGAGQWEITNASQQFALLYYLPLYYQAAKLYSPVISGVALLPQCAISGIATALTGIFIAKTSRIKPFAIAGWTIFTFGLGLLHLLNSSTSVPAWVFINLPSGVGLGILFTALSLATQATAEAQQTPSTSTTKLPYAEGNDQVKAMAAGLNPFFRALGQAIGIAIGQAAFSNKMRAQLGPDVARESTALAQKMPFVGTDRQVLLIAAFVESLRAVWWVVFALCALVGGMKRANVGDPEKERDVETASSNLDVDESQDVAIKT</sequence>
<feature type="transmembrane region" description="Helical" evidence="6">
    <location>
        <begin position="80"/>
        <end position="99"/>
    </location>
</feature>
<dbReference type="InterPro" id="IPR036259">
    <property type="entry name" value="MFS_trans_sf"/>
</dbReference>
<evidence type="ECO:0000256" key="4">
    <source>
        <dbReference type="ARBA" id="ARBA00023136"/>
    </source>
</evidence>
<feature type="transmembrane region" description="Helical" evidence="6">
    <location>
        <begin position="105"/>
        <end position="126"/>
    </location>
</feature>
<feature type="transmembrane region" description="Helical" evidence="6">
    <location>
        <begin position="168"/>
        <end position="190"/>
    </location>
</feature>
<feature type="signal peptide" evidence="7">
    <location>
        <begin position="1"/>
        <end position="26"/>
    </location>
</feature>
<evidence type="ECO:0000313" key="9">
    <source>
        <dbReference type="EMBL" id="OCK75832.1"/>
    </source>
</evidence>
<dbReference type="InterPro" id="IPR020846">
    <property type="entry name" value="MFS_dom"/>
</dbReference>
<feature type="transmembrane region" description="Helical" evidence="6">
    <location>
        <begin position="50"/>
        <end position="68"/>
    </location>
</feature>
<dbReference type="PANTHER" id="PTHR23501">
    <property type="entry name" value="MAJOR FACILITATOR SUPERFAMILY"/>
    <property type="match status" value="1"/>
</dbReference>